<keyword evidence="3 5" id="KW-1133">Transmembrane helix</keyword>
<gene>
    <name evidence="6" type="ORF">SAMN05444483_103324</name>
</gene>
<keyword evidence="4 5" id="KW-0472">Membrane</keyword>
<dbReference type="Pfam" id="PF02535">
    <property type="entry name" value="Zip"/>
    <property type="match status" value="1"/>
</dbReference>
<name>A0A1M5FRZ6_SALEC</name>
<evidence type="ECO:0000313" key="6">
    <source>
        <dbReference type="EMBL" id="SHF94327.1"/>
    </source>
</evidence>
<evidence type="ECO:0000256" key="2">
    <source>
        <dbReference type="ARBA" id="ARBA00022692"/>
    </source>
</evidence>
<keyword evidence="7" id="KW-1185">Reference proteome</keyword>
<evidence type="ECO:0000313" key="7">
    <source>
        <dbReference type="Proteomes" id="UP000183945"/>
    </source>
</evidence>
<dbReference type="Proteomes" id="UP000183945">
    <property type="component" value="Unassembled WGS sequence"/>
</dbReference>
<evidence type="ECO:0000256" key="5">
    <source>
        <dbReference type="SAM" id="Phobius"/>
    </source>
</evidence>
<dbReference type="AlphaFoldDB" id="A0A1M5FRZ6"/>
<evidence type="ECO:0000256" key="4">
    <source>
        <dbReference type="ARBA" id="ARBA00023136"/>
    </source>
</evidence>
<feature type="transmembrane region" description="Helical" evidence="5">
    <location>
        <begin position="158"/>
        <end position="179"/>
    </location>
</feature>
<keyword evidence="2 5" id="KW-0812">Transmembrane</keyword>
<accession>A0A1M5FRZ6</accession>
<feature type="transmembrane region" description="Helical" evidence="5">
    <location>
        <begin position="39"/>
        <end position="60"/>
    </location>
</feature>
<reference evidence="7" key="1">
    <citation type="submission" date="2016-11" db="EMBL/GenBank/DDBJ databases">
        <authorList>
            <person name="Varghese N."/>
            <person name="Submissions S."/>
        </authorList>
    </citation>
    <scope>NUCLEOTIDE SEQUENCE [LARGE SCALE GENOMIC DNA]</scope>
    <source>
        <strain evidence="7">DSM 24579</strain>
    </source>
</reference>
<feature type="transmembrane region" description="Helical" evidence="5">
    <location>
        <begin position="185"/>
        <end position="202"/>
    </location>
</feature>
<dbReference type="InterPro" id="IPR003689">
    <property type="entry name" value="ZIP"/>
</dbReference>
<feature type="transmembrane region" description="Helical" evidence="5">
    <location>
        <begin position="112"/>
        <end position="137"/>
    </location>
</feature>
<sequence length="235" mass="25190">MLTKLILFAGFAGATVFLGGVLANLFNHHVKDSPVKYETIHTLMSFGAGIILSALALVLIPKGMEELDVLPMAISFAVGALLFMLIDVKLSKSGGQTATLLAMMMDFVPESIALGAVFAIEPSMATLLAIFIGLQNLPEAFNSFRDLVQSGFTTGKTLLIFFFLSFFGIIGALIGHYFLSDYPNITAHLMTFASGGILYLLIQDIIPESKLENNYLTSLGASLGFLVGIIGEKLI</sequence>
<dbReference type="GO" id="GO:0046873">
    <property type="term" value="F:metal ion transmembrane transporter activity"/>
    <property type="evidence" value="ECO:0007669"/>
    <property type="project" value="InterPro"/>
</dbReference>
<proteinExistence type="predicted"/>
<protein>
    <submittedName>
        <fullName evidence="6">Zinc transporter, ZIP family</fullName>
    </submittedName>
</protein>
<comment type="subcellular location">
    <subcellularLocation>
        <location evidence="1">Membrane</location>
        <topology evidence="1">Multi-pass membrane protein</topology>
    </subcellularLocation>
</comment>
<evidence type="ECO:0000256" key="3">
    <source>
        <dbReference type="ARBA" id="ARBA00022989"/>
    </source>
</evidence>
<organism evidence="6 7">
    <name type="scientific">Salegentibacter echinorum</name>
    <dbReference type="NCBI Taxonomy" id="1073325"/>
    <lineage>
        <taxon>Bacteria</taxon>
        <taxon>Pseudomonadati</taxon>
        <taxon>Bacteroidota</taxon>
        <taxon>Flavobacteriia</taxon>
        <taxon>Flavobacteriales</taxon>
        <taxon>Flavobacteriaceae</taxon>
        <taxon>Salegentibacter</taxon>
    </lineage>
</organism>
<dbReference type="STRING" id="1073325.SAMN05444483_103324"/>
<dbReference type="RefSeq" id="WP_072878330.1">
    <property type="nucleotide sequence ID" value="NZ_FQVT01000003.1"/>
</dbReference>
<dbReference type="EMBL" id="FQVT01000003">
    <property type="protein sequence ID" value="SHF94327.1"/>
    <property type="molecule type" value="Genomic_DNA"/>
</dbReference>
<feature type="transmembrane region" description="Helical" evidence="5">
    <location>
        <begin position="67"/>
        <end position="86"/>
    </location>
</feature>
<dbReference type="OrthoDB" id="5766358at2"/>
<dbReference type="GO" id="GO:0016020">
    <property type="term" value="C:membrane"/>
    <property type="evidence" value="ECO:0007669"/>
    <property type="project" value="UniProtKB-SubCell"/>
</dbReference>
<evidence type="ECO:0000256" key="1">
    <source>
        <dbReference type="ARBA" id="ARBA00004141"/>
    </source>
</evidence>
<feature type="transmembrane region" description="Helical" evidence="5">
    <location>
        <begin position="214"/>
        <end position="231"/>
    </location>
</feature>